<organism evidence="1 2">
    <name type="scientific">Xanthomonas pisi</name>
    <dbReference type="NCBI Taxonomy" id="56457"/>
    <lineage>
        <taxon>Bacteria</taxon>
        <taxon>Pseudomonadati</taxon>
        <taxon>Pseudomonadota</taxon>
        <taxon>Gammaproteobacteria</taxon>
        <taxon>Lysobacterales</taxon>
        <taxon>Lysobacteraceae</taxon>
        <taxon>Xanthomonas</taxon>
    </lineage>
</organism>
<reference evidence="2" key="1">
    <citation type="submission" date="2016-08" db="EMBL/GenBank/DDBJ databases">
        <authorList>
            <person name="Merda D."/>
            <person name="Briand M."/>
            <person name="Taghouti G."/>
            <person name="Carrere S."/>
            <person name="Gouzy J."/>
            <person name="Portier P."/>
            <person name="Jacques M.-A."/>
            <person name="Fischer-Le Saux M."/>
        </authorList>
    </citation>
    <scope>NUCLEOTIDE SEQUENCE [LARGE SCALE GENOMIC DNA]</scope>
    <source>
        <strain evidence="2">CFBP4643</strain>
    </source>
</reference>
<dbReference type="EMBL" id="MDEI01000002">
    <property type="protein sequence ID" value="PPU69856.1"/>
    <property type="molecule type" value="Genomic_DNA"/>
</dbReference>
<name>A0A2S7D7R7_9XANT</name>
<dbReference type="AlphaFoldDB" id="A0A2S7D7R7"/>
<protein>
    <submittedName>
        <fullName evidence="1">Uncharacterized protein</fullName>
    </submittedName>
</protein>
<keyword evidence="2" id="KW-1185">Reference proteome</keyword>
<comment type="caution">
    <text evidence="1">The sequence shown here is derived from an EMBL/GenBank/DDBJ whole genome shotgun (WGS) entry which is preliminary data.</text>
</comment>
<dbReference type="Proteomes" id="UP000238191">
    <property type="component" value="Unassembled WGS sequence"/>
</dbReference>
<gene>
    <name evidence="1" type="ORF">XpiCFBP4643_03295</name>
</gene>
<evidence type="ECO:0000313" key="1">
    <source>
        <dbReference type="EMBL" id="PPU69856.1"/>
    </source>
</evidence>
<sequence>MMTVVWAVDRACWRYAARSWALYNGLAQMHGWVNNHQGVGGAATRLRRAGDLHGVTVRMRAA</sequence>
<evidence type="ECO:0000313" key="2">
    <source>
        <dbReference type="Proteomes" id="UP000238191"/>
    </source>
</evidence>
<accession>A0A2S7D7R7</accession>
<proteinExistence type="predicted"/>